<keyword evidence="1" id="KW-0805">Transcription regulation</keyword>
<dbReference type="PROSITE" id="PS00622">
    <property type="entry name" value="HTH_LUXR_1"/>
    <property type="match status" value="1"/>
</dbReference>
<dbReference type="SMART" id="SM00421">
    <property type="entry name" value="HTH_LUXR"/>
    <property type="match status" value="1"/>
</dbReference>
<dbReference type="PROSITE" id="PS50043">
    <property type="entry name" value="HTH_LUXR_2"/>
    <property type="match status" value="1"/>
</dbReference>
<dbReference type="GO" id="GO:0003677">
    <property type="term" value="F:DNA binding"/>
    <property type="evidence" value="ECO:0007669"/>
    <property type="project" value="UniProtKB-KW"/>
</dbReference>
<dbReference type="KEGG" id="hyj:FHG12_01105"/>
<dbReference type="InterPro" id="IPR000014">
    <property type="entry name" value="PAS"/>
</dbReference>
<dbReference type="GO" id="GO:0006355">
    <property type="term" value="P:regulation of DNA-templated transcription"/>
    <property type="evidence" value="ECO:0007669"/>
    <property type="project" value="InterPro"/>
</dbReference>
<evidence type="ECO:0000313" key="7">
    <source>
        <dbReference type="Proteomes" id="UP000305398"/>
    </source>
</evidence>
<evidence type="ECO:0000313" key="6">
    <source>
        <dbReference type="EMBL" id="QDA58784.1"/>
    </source>
</evidence>
<keyword evidence="7" id="KW-1185">Reference proteome</keyword>
<protein>
    <recommendedName>
        <fullName evidence="8">HTH luxR-type domain-containing protein</fullName>
    </recommendedName>
</protein>
<evidence type="ECO:0008006" key="8">
    <source>
        <dbReference type="Google" id="ProtNLM"/>
    </source>
</evidence>
<dbReference type="SUPFAM" id="SSF55785">
    <property type="entry name" value="PYP-like sensor domain (PAS domain)"/>
    <property type="match status" value="1"/>
</dbReference>
<dbReference type="InterPro" id="IPR000792">
    <property type="entry name" value="Tscrpt_reg_LuxR_C"/>
</dbReference>
<accession>A0A5B7ZUB3</accession>
<dbReference type="OrthoDB" id="1727128at2"/>
<name>A0A5B7ZUB3_9BACT</name>
<dbReference type="PANTHER" id="PTHR44688:SF16">
    <property type="entry name" value="DNA-BINDING TRANSCRIPTIONAL ACTIVATOR DEVR_DOSR"/>
    <property type="match status" value="1"/>
</dbReference>
<evidence type="ECO:0000256" key="2">
    <source>
        <dbReference type="ARBA" id="ARBA00023125"/>
    </source>
</evidence>
<dbReference type="InterPro" id="IPR035965">
    <property type="entry name" value="PAS-like_dom_sf"/>
</dbReference>
<dbReference type="CDD" id="cd00130">
    <property type="entry name" value="PAS"/>
    <property type="match status" value="1"/>
</dbReference>
<evidence type="ECO:0000256" key="3">
    <source>
        <dbReference type="ARBA" id="ARBA00023163"/>
    </source>
</evidence>
<feature type="domain" description="HTH luxR-type" evidence="4">
    <location>
        <begin position="196"/>
        <end position="261"/>
    </location>
</feature>
<dbReference type="Gene3D" id="1.10.10.10">
    <property type="entry name" value="Winged helix-like DNA-binding domain superfamily/Winged helix DNA-binding domain"/>
    <property type="match status" value="1"/>
</dbReference>
<sequence length="263" mass="29785">MEKIPCAHWQAVSKLAKLYQKDVLSAPLDPYDCLLRRDPLLEKIFALADYGVAIFDASKASYIYISESLEHMLSYRADAFRAGGLAFAFSIVHPDDVLAVVQILEKELDFLQTLPVDQRLEHRSSYDYRFRRADGTYIRVLQRNTVLALDADGRLLHRLIVLTDISHLKKDDSRILNLNTERDFGNAYTYNTVEHTIVKDNFPSKRELQVLKLLGAGRTSKQIATELAISVHTVETHRRNMLAKANVKDTSKLVSLALASGLI</sequence>
<dbReference type="PROSITE" id="PS50113">
    <property type="entry name" value="PAC"/>
    <property type="match status" value="1"/>
</dbReference>
<dbReference type="InterPro" id="IPR036388">
    <property type="entry name" value="WH-like_DNA-bd_sf"/>
</dbReference>
<gene>
    <name evidence="6" type="ORF">FHG12_01105</name>
</gene>
<evidence type="ECO:0000256" key="1">
    <source>
        <dbReference type="ARBA" id="ARBA00023015"/>
    </source>
</evidence>
<dbReference type="RefSeq" id="WP_139513756.1">
    <property type="nucleotide sequence ID" value="NZ_CP040896.1"/>
</dbReference>
<dbReference type="CDD" id="cd06170">
    <property type="entry name" value="LuxR_C_like"/>
    <property type="match status" value="1"/>
</dbReference>
<keyword evidence="2" id="KW-0238">DNA-binding</keyword>
<dbReference type="InterPro" id="IPR000700">
    <property type="entry name" value="PAS-assoc_C"/>
</dbReference>
<dbReference type="InterPro" id="IPR016032">
    <property type="entry name" value="Sig_transdc_resp-reg_C-effctor"/>
</dbReference>
<dbReference type="SUPFAM" id="SSF46894">
    <property type="entry name" value="C-terminal effector domain of the bipartite response regulators"/>
    <property type="match status" value="1"/>
</dbReference>
<dbReference type="PANTHER" id="PTHR44688">
    <property type="entry name" value="DNA-BINDING TRANSCRIPTIONAL ACTIVATOR DEVR_DOSR"/>
    <property type="match status" value="1"/>
</dbReference>
<reference evidence="6 7" key="1">
    <citation type="submission" date="2019-06" db="EMBL/GenBank/DDBJ databases">
        <authorList>
            <person name="Srinivasan S."/>
        </authorList>
    </citation>
    <scope>NUCLEOTIDE SEQUENCE [LARGE SCALE GENOMIC DNA]</scope>
    <source>
        <strain evidence="6 7">17J68-5</strain>
    </source>
</reference>
<keyword evidence="3" id="KW-0804">Transcription</keyword>
<dbReference type="Pfam" id="PF00196">
    <property type="entry name" value="GerE"/>
    <property type="match status" value="1"/>
</dbReference>
<dbReference type="Proteomes" id="UP000305398">
    <property type="component" value="Chromosome"/>
</dbReference>
<evidence type="ECO:0000259" key="5">
    <source>
        <dbReference type="PROSITE" id="PS50113"/>
    </source>
</evidence>
<dbReference type="PRINTS" id="PR00038">
    <property type="entry name" value="HTHLUXR"/>
</dbReference>
<dbReference type="InterPro" id="IPR013655">
    <property type="entry name" value="PAS_fold_3"/>
</dbReference>
<evidence type="ECO:0000259" key="4">
    <source>
        <dbReference type="PROSITE" id="PS50043"/>
    </source>
</evidence>
<dbReference type="EMBL" id="CP040896">
    <property type="protein sequence ID" value="QDA58784.1"/>
    <property type="molecule type" value="Genomic_DNA"/>
</dbReference>
<dbReference type="Gene3D" id="3.30.450.20">
    <property type="entry name" value="PAS domain"/>
    <property type="match status" value="1"/>
</dbReference>
<feature type="domain" description="PAC" evidence="5">
    <location>
        <begin position="124"/>
        <end position="177"/>
    </location>
</feature>
<organism evidence="6 7">
    <name type="scientific">Hymenobacter jejuensis</name>
    <dbReference type="NCBI Taxonomy" id="2502781"/>
    <lineage>
        <taxon>Bacteria</taxon>
        <taxon>Pseudomonadati</taxon>
        <taxon>Bacteroidota</taxon>
        <taxon>Cytophagia</taxon>
        <taxon>Cytophagales</taxon>
        <taxon>Hymenobacteraceae</taxon>
        <taxon>Hymenobacter</taxon>
    </lineage>
</organism>
<dbReference type="AlphaFoldDB" id="A0A5B7ZUB3"/>
<dbReference type="Pfam" id="PF08447">
    <property type="entry name" value="PAS_3"/>
    <property type="match status" value="1"/>
</dbReference>
<proteinExistence type="predicted"/>